<dbReference type="Proteomes" id="UP000285060">
    <property type="component" value="Unassembled WGS sequence"/>
</dbReference>
<evidence type="ECO:0000313" key="6">
    <source>
        <dbReference type="Proteomes" id="UP000285060"/>
    </source>
</evidence>
<dbReference type="Pfam" id="PF00291">
    <property type="entry name" value="PALP"/>
    <property type="match status" value="1"/>
</dbReference>
<dbReference type="InterPro" id="IPR036052">
    <property type="entry name" value="TrpB-like_PALP_sf"/>
</dbReference>
<comment type="caution">
    <text evidence="5">The sequence shown here is derived from an EMBL/GenBank/DDBJ whole genome shotgun (WGS) entry which is preliminary data.</text>
</comment>
<dbReference type="AlphaFoldDB" id="A0A3R6ZH86"/>
<dbReference type="GO" id="GO:0004794">
    <property type="term" value="F:threonine deaminase activity"/>
    <property type="evidence" value="ECO:0007669"/>
    <property type="project" value="TreeGrafter"/>
</dbReference>
<dbReference type="EMBL" id="QUSY01003126">
    <property type="protein sequence ID" value="RHY18684.1"/>
    <property type="molecule type" value="Genomic_DNA"/>
</dbReference>
<evidence type="ECO:0000256" key="3">
    <source>
        <dbReference type="ARBA" id="ARBA00023239"/>
    </source>
</evidence>
<dbReference type="GO" id="GO:0006567">
    <property type="term" value="P:L-threonine catabolic process"/>
    <property type="evidence" value="ECO:0007669"/>
    <property type="project" value="TreeGrafter"/>
</dbReference>
<reference evidence="5 6" key="1">
    <citation type="submission" date="2018-08" db="EMBL/GenBank/DDBJ databases">
        <title>Aphanomyces genome sequencing and annotation.</title>
        <authorList>
            <person name="Minardi D."/>
            <person name="Oidtmann B."/>
            <person name="Van Der Giezen M."/>
            <person name="Studholme D.J."/>
        </authorList>
    </citation>
    <scope>NUCLEOTIDE SEQUENCE [LARGE SCALE GENOMIC DNA]</scope>
    <source>
        <strain evidence="5 6">NJM0002</strain>
    </source>
</reference>
<sequence length="132" mass="13828">MNVMRCQELCVILHGAHILEAKIKADEIVDTEVLPRPHISLAHLVVVGLGTVYINGFDHPNIIAGAGTMGIEILNQVPKTDVIIVPVCGGGLITGIALAVKTLNPSIQVIVRLADTHAPSERSSVVVVGCGT</sequence>
<dbReference type="GO" id="GO:0003941">
    <property type="term" value="F:L-serine ammonia-lyase activity"/>
    <property type="evidence" value="ECO:0007669"/>
    <property type="project" value="TreeGrafter"/>
</dbReference>
<gene>
    <name evidence="5" type="ORF">DYB32_010345</name>
</gene>
<feature type="domain" description="Tryptophan synthase beta chain-like PALP" evidence="4">
    <location>
        <begin position="44"/>
        <end position="112"/>
    </location>
</feature>
<dbReference type="SUPFAM" id="SSF53686">
    <property type="entry name" value="Tryptophan synthase beta subunit-like PLP-dependent enzymes"/>
    <property type="match status" value="1"/>
</dbReference>
<keyword evidence="2" id="KW-0663">Pyridoxal phosphate</keyword>
<organism evidence="5 6">
    <name type="scientific">Aphanomyces invadans</name>
    <dbReference type="NCBI Taxonomy" id="157072"/>
    <lineage>
        <taxon>Eukaryota</taxon>
        <taxon>Sar</taxon>
        <taxon>Stramenopiles</taxon>
        <taxon>Oomycota</taxon>
        <taxon>Saprolegniomycetes</taxon>
        <taxon>Saprolegniales</taxon>
        <taxon>Verrucalvaceae</taxon>
        <taxon>Aphanomyces</taxon>
    </lineage>
</organism>
<dbReference type="InterPro" id="IPR001926">
    <property type="entry name" value="TrpB-like_PALP"/>
</dbReference>
<protein>
    <recommendedName>
        <fullName evidence="4">Tryptophan synthase beta chain-like PALP domain-containing protein</fullName>
    </recommendedName>
</protein>
<evidence type="ECO:0000259" key="4">
    <source>
        <dbReference type="Pfam" id="PF00291"/>
    </source>
</evidence>
<proteinExistence type="predicted"/>
<keyword evidence="3" id="KW-0456">Lyase</keyword>
<dbReference type="PANTHER" id="PTHR48078:SF19">
    <property type="entry name" value="ACT DOMAIN-CONTAINING PROTEIN"/>
    <property type="match status" value="1"/>
</dbReference>
<dbReference type="GO" id="GO:0009097">
    <property type="term" value="P:isoleucine biosynthetic process"/>
    <property type="evidence" value="ECO:0007669"/>
    <property type="project" value="TreeGrafter"/>
</dbReference>
<dbReference type="PANTHER" id="PTHR48078">
    <property type="entry name" value="THREONINE DEHYDRATASE, MITOCHONDRIAL-RELATED"/>
    <property type="match status" value="1"/>
</dbReference>
<dbReference type="Gene3D" id="3.40.50.1100">
    <property type="match status" value="2"/>
</dbReference>
<comment type="cofactor">
    <cofactor evidence="1">
        <name>pyridoxal 5'-phosphate</name>
        <dbReference type="ChEBI" id="CHEBI:597326"/>
    </cofactor>
</comment>
<accession>A0A3R6ZH86</accession>
<dbReference type="InterPro" id="IPR050147">
    <property type="entry name" value="Ser/Thr_Dehydratase"/>
</dbReference>
<evidence type="ECO:0000256" key="2">
    <source>
        <dbReference type="ARBA" id="ARBA00022898"/>
    </source>
</evidence>
<evidence type="ECO:0000313" key="5">
    <source>
        <dbReference type="EMBL" id="RHY18684.1"/>
    </source>
</evidence>
<dbReference type="GO" id="GO:0006565">
    <property type="term" value="P:L-serine catabolic process"/>
    <property type="evidence" value="ECO:0007669"/>
    <property type="project" value="TreeGrafter"/>
</dbReference>
<name>A0A3R6ZH86_9STRA</name>
<dbReference type="VEuPathDB" id="FungiDB:H310_03699"/>
<keyword evidence="6" id="KW-1185">Reference proteome</keyword>
<evidence type="ECO:0000256" key="1">
    <source>
        <dbReference type="ARBA" id="ARBA00001933"/>
    </source>
</evidence>